<dbReference type="Gene3D" id="3.40.1350.10">
    <property type="match status" value="1"/>
</dbReference>
<dbReference type="InterPro" id="IPR011335">
    <property type="entry name" value="Restrct_endonuc-II-like"/>
</dbReference>
<dbReference type="SUPFAM" id="SSF52980">
    <property type="entry name" value="Restriction endonuclease-like"/>
    <property type="match status" value="1"/>
</dbReference>
<comment type="caution">
    <text evidence="1">The sequence shown here is derived from an EMBL/GenBank/DDBJ whole genome shotgun (WGS) entry which is preliminary data.</text>
</comment>
<accession>A0A1Y3M606</accession>
<protein>
    <submittedName>
        <fullName evidence="1">Transposase</fullName>
    </submittedName>
</protein>
<evidence type="ECO:0000313" key="2">
    <source>
        <dbReference type="Proteomes" id="UP000195321"/>
    </source>
</evidence>
<gene>
    <name evidence="1" type="ORF">BW425_27095</name>
</gene>
<name>A0A1Y3M606_9BACI</name>
<organism evidence="1 2">
    <name type="scientific">Bacillus pseudomycoides</name>
    <dbReference type="NCBI Taxonomy" id="64104"/>
    <lineage>
        <taxon>Bacteria</taxon>
        <taxon>Bacillati</taxon>
        <taxon>Bacillota</taxon>
        <taxon>Bacilli</taxon>
        <taxon>Bacillales</taxon>
        <taxon>Bacillaceae</taxon>
        <taxon>Bacillus</taxon>
        <taxon>Bacillus cereus group</taxon>
    </lineage>
</organism>
<dbReference type="GO" id="GO:0003676">
    <property type="term" value="F:nucleic acid binding"/>
    <property type="evidence" value="ECO:0007669"/>
    <property type="project" value="InterPro"/>
</dbReference>
<proteinExistence type="predicted"/>
<dbReference type="Proteomes" id="UP000195321">
    <property type="component" value="Unassembled WGS sequence"/>
</dbReference>
<dbReference type="EMBL" id="MWPX01000086">
    <property type="protein sequence ID" value="OUM45858.1"/>
    <property type="molecule type" value="Genomic_DNA"/>
</dbReference>
<reference evidence="1 2" key="1">
    <citation type="submission" date="2017-02" db="EMBL/GenBank/DDBJ databases">
        <title>Bacillus pseudomycoides isolate FSL K6-0042.</title>
        <authorList>
            <person name="Kovac J."/>
        </authorList>
    </citation>
    <scope>NUCLEOTIDE SEQUENCE [LARGE SCALE GENOMIC DNA]</scope>
    <source>
        <strain evidence="1 2">FSL K6-0042</strain>
    </source>
</reference>
<dbReference type="InterPro" id="IPR011856">
    <property type="entry name" value="tRNA_endonuc-like_dom_sf"/>
</dbReference>
<evidence type="ECO:0000313" key="1">
    <source>
        <dbReference type="EMBL" id="OUM45858.1"/>
    </source>
</evidence>
<sequence>MSKRKRKSEIGQWIKQGRGTGIGVDYKPWLKIQDVSSKGRSTRLKGIKTNRQHEFLSDLERNYFYLTEYSNYIIAGRRTDFEKIEKLHMQ</sequence>
<dbReference type="AlphaFoldDB" id="A0A1Y3M606"/>